<gene>
    <name evidence="2" type="ORF">E2562_007465</name>
</gene>
<sequence length="67" mass="7339">MRTGVRRTKTTRSRRQRRRGEAPLGQHGRGGESAATRMLTDDGLQEQRRLIDGRAGATAGVTVVHGK</sequence>
<organism evidence="2 3">
    <name type="scientific">Oryza meyeriana var. granulata</name>
    <dbReference type="NCBI Taxonomy" id="110450"/>
    <lineage>
        <taxon>Eukaryota</taxon>
        <taxon>Viridiplantae</taxon>
        <taxon>Streptophyta</taxon>
        <taxon>Embryophyta</taxon>
        <taxon>Tracheophyta</taxon>
        <taxon>Spermatophyta</taxon>
        <taxon>Magnoliopsida</taxon>
        <taxon>Liliopsida</taxon>
        <taxon>Poales</taxon>
        <taxon>Poaceae</taxon>
        <taxon>BOP clade</taxon>
        <taxon>Oryzoideae</taxon>
        <taxon>Oryzeae</taxon>
        <taxon>Oryzinae</taxon>
        <taxon>Oryza</taxon>
        <taxon>Oryza meyeriana</taxon>
    </lineage>
</organism>
<dbReference type="EMBL" id="SPHZ02000001">
    <property type="protein sequence ID" value="KAF0931964.1"/>
    <property type="molecule type" value="Genomic_DNA"/>
</dbReference>
<protein>
    <submittedName>
        <fullName evidence="2">Uncharacterized protein</fullName>
    </submittedName>
</protein>
<evidence type="ECO:0000256" key="1">
    <source>
        <dbReference type="SAM" id="MobiDB-lite"/>
    </source>
</evidence>
<proteinExistence type="predicted"/>
<dbReference type="AlphaFoldDB" id="A0A6G1F523"/>
<accession>A0A6G1F523</accession>
<comment type="caution">
    <text evidence="2">The sequence shown here is derived from an EMBL/GenBank/DDBJ whole genome shotgun (WGS) entry which is preliminary data.</text>
</comment>
<dbReference type="Proteomes" id="UP000479710">
    <property type="component" value="Unassembled WGS sequence"/>
</dbReference>
<keyword evidence="3" id="KW-1185">Reference proteome</keyword>
<name>A0A6G1F523_9ORYZ</name>
<reference evidence="2 3" key="1">
    <citation type="submission" date="2019-11" db="EMBL/GenBank/DDBJ databases">
        <title>Whole genome sequence of Oryza granulata.</title>
        <authorList>
            <person name="Li W."/>
        </authorList>
    </citation>
    <scope>NUCLEOTIDE SEQUENCE [LARGE SCALE GENOMIC DNA]</scope>
    <source>
        <strain evidence="3">cv. Menghai</strain>
        <tissue evidence="2">Leaf</tissue>
    </source>
</reference>
<feature type="region of interest" description="Disordered" evidence="1">
    <location>
        <begin position="1"/>
        <end position="43"/>
    </location>
</feature>
<feature type="compositionally biased region" description="Basic residues" evidence="1">
    <location>
        <begin position="1"/>
        <end position="18"/>
    </location>
</feature>
<evidence type="ECO:0000313" key="2">
    <source>
        <dbReference type="EMBL" id="KAF0931964.1"/>
    </source>
</evidence>
<evidence type="ECO:0000313" key="3">
    <source>
        <dbReference type="Proteomes" id="UP000479710"/>
    </source>
</evidence>